<dbReference type="EMBL" id="CAJVPZ010000492">
    <property type="protein sequence ID" value="CAG8466783.1"/>
    <property type="molecule type" value="Genomic_DNA"/>
</dbReference>
<name>A0A9N8VUG7_9GLOM</name>
<sequence>MYVTTPSIELTRNSAENAITTVTVTSKNKSVVLRVLLEFPSIARLNAAGTIKAMHAKVITLELACAAVESKFCSKRPSLRMVIPPKRKHDPNTTKIFESTDPSTEA</sequence>
<feature type="region of interest" description="Disordered" evidence="1">
    <location>
        <begin position="83"/>
        <end position="106"/>
    </location>
</feature>
<evidence type="ECO:0000313" key="3">
    <source>
        <dbReference type="Proteomes" id="UP000789396"/>
    </source>
</evidence>
<evidence type="ECO:0000256" key="1">
    <source>
        <dbReference type="SAM" id="MobiDB-lite"/>
    </source>
</evidence>
<dbReference type="Proteomes" id="UP000789396">
    <property type="component" value="Unassembled WGS sequence"/>
</dbReference>
<reference evidence="2" key="1">
    <citation type="submission" date="2021-06" db="EMBL/GenBank/DDBJ databases">
        <authorList>
            <person name="Kallberg Y."/>
            <person name="Tangrot J."/>
            <person name="Rosling A."/>
        </authorList>
    </citation>
    <scope>NUCLEOTIDE SEQUENCE</scope>
    <source>
        <strain evidence="2">IN212</strain>
    </source>
</reference>
<feature type="non-terminal residue" evidence="2">
    <location>
        <position position="1"/>
    </location>
</feature>
<dbReference type="AlphaFoldDB" id="A0A9N8VUG7"/>
<evidence type="ECO:0000313" key="2">
    <source>
        <dbReference type="EMBL" id="CAG8466783.1"/>
    </source>
</evidence>
<comment type="caution">
    <text evidence="2">The sequence shown here is derived from an EMBL/GenBank/DDBJ whole genome shotgun (WGS) entry which is preliminary data.</text>
</comment>
<feature type="compositionally biased region" description="Polar residues" evidence="1">
    <location>
        <begin position="93"/>
        <end position="106"/>
    </location>
</feature>
<keyword evidence="3" id="KW-1185">Reference proteome</keyword>
<organism evidence="2 3">
    <name type="scientific">Racocetra fulgida</name>
    <dbReference type="NCBI Taxonomy" id="60492"/>
    <lineage>
        <taxon>Eukaryota</taxon>
        <taxon>Fungi</taxon>
        <taxon>Fungi incertae sedis</taxon>
        <taxon>Mucoromycota</taxon>
        <taxon>Glomeromycotina</taxon>
        <taxon>Glomeromycetes</taxon>
        <taxon>Diversisporales</taxon>
        <taxon>Gigasporaceae</taxon>
        <taxon>Racocetra</taxon>
    </lineage>
</organism>
<proteinExistence type="predicted"/>
<protein>
    <submittedName>
        <fullName evidence="2">687_t:CDS:1</fullName>
    </submittedName>
</protein>
<gene>
    <name evidence="2" type="ORF">RFULGI_LOCUS933</name>
</gene>
<accession>A0A9N8VUG7</accession>